<dbReference type="InterPro" id="IPR005225">
    <property type="entry name" value="Small_GTP-bd"/>
</dbReference>
<dbReference type="SMART" id="SM00173">
    <property type="entry name" value="RAS"/>
    <property type="match status" value="1"/>
</dbReference>
<dbReference type="InterPro" id="IPR027417">
    <property type="entry name" value="P-loop_NTPase"/>
</dbReference>
<dbReference type="InterPro" id="IPR002041">
    <property type="entry name" value="Ran_GTPase"/>
</dbReference>
<dbReference type="FunFam" id="3.40.50.300:FF:001447">
    <property type="entry name" value="Ras-related protein Rab-1B"/>
    <property type="match status" value="1"/>
</dbReference>
<dbReference type="GO" id="GO:0005525">
    <property type="term" value="F:GTP binding"/>
    <property type="evidence" value="ECO:0007669"/>
    <property type="project" value="UniProtKB-KW"/>
</dbReference>
<dbReference type="PANTHER" id="PTHR24071">
    <property type="entry name" value="RAN GTPASE"/>
    <property type="match status" value="1"/>
</dbReference>
<dbReference type="SMART" id="SM00175">
    <property type="entry name" value="RAB"/>
    <property type="match status" value="1"/>
</dbReference>
<dbReference type="GO" id="GO:0005634">
    <property type="term" value="C:nucleus"/>
    <property type="evidence" value="ECO:0007669"/>
    <property type="project" value="UniProtKB-SubCell"/>
</dbReference>
<dbReference type="Gene3D" id="3.40.50.300">
    <property type="entry name" value="P-loop containing nucleotide triphosphate hydrolases"/>
    <property type="match status" value="1"/>
</dbReference>
<dbReference type="NCBIfam" id="TIGR00231">
    <property type="entry name" value="small_GTP"/>
    <property type="match status" value="1"/>
</dbReference>
<gene>
    <name evidence="10" type="ORF">GX50_03467</name>
</gene>
<evidence type="ECO:0000256" key="1">
    <source>
        <dbReference type="ARBA" id="ARBA00004123"/>
    </source>
</evidence>
<reference evidence="10 11" key="1">
    <citation type="submission" date="2017-10" db="EMBL/GenBank/DDBJ databases">
        <title>Comparative genomics in systemic dimorphic fungi from Ajellomycetaceae.</title>
        <authorList>
            <person name="Munoz J.F."/>
            <person name="Mcewen J.G."/>
            <person name="Clay O.K."/>
            <person name="Cuomo C.A."/>
        </authorList>
    </citation>
    <scope>NUCLEOTIDE SEQUENCE [LARGE SCALE GENOMIC DNA]</scope>
    <source>
        <strain evidence="10 11">UAMH4076</strain>
    </source>
</reference>
<evidence type="ECO:0000256" key="4">
    <source>
        <dbReference type="ARBA" id="ARBA00022741"/>
    </source>
</evidence>
<dbReference type="SUPFAM" id="SSF52540">
    <property type="entry name" value="P-loop containing nucleoside triphosphate hydrolases"/>
    <property type="match status" value="1"/>
</dbReference>
<dbReference type="AlphaFoldDB" id="A0A2B7ZLP0"/>
<dbReference type="EMBL" id="PDND01000056">
    <property type="protein sequence ID" value="PGH33727.1"/>
    <property type="molecule type" value="Genomic_DNA"/>
</dbReference>
<dbReference type="PANTHER" id="PTHR24071:SF0">
    <property type="entry name" value="GTP-BINDING NUCLEAR PROTEIN RAN"/>
    <property type="match status" value="1"/>
</dbReference>
<keyword evidence="11" id="KW-1185">Reference proteome</keyword>
<keyword evidence="7 8" id="KW-0539">Nucleus</keyword>
<proteinExistence type="inferred from homology"/>
<keyword evidence="6 8" id="KW-0342">GTP-binding</keyword>
<evidence type="ECO:0000313" key="11">
    <source>
        <dbReference type="Proteomes" id="UP000226031"/>
    </source>
</evidence>
<dbReference type="SMART" id="SM00176">
    <property type="entry name" value="RAN"/>
    <property type="match status" value="1"/>
</dbReference>
<dbReference type="Pfam" id="PF00071">
    <property type="entry name" value="Ras"/>
    <property type="match status" value="1"/>
</dbReference>
<dbReference type="PROSITE" id="PS51419">
    <property type="entry name" value="RAB"/>
    <property type="match status" value="1"/>
</dbReference>
<dbReference type="VEuPathDB" id="FungiDB:EMCG_02673"/>
<keyword evidence="4 8" id="KW-0547">Nucleotide-binding</keyword>
<dbReference type="InterPro" id="IPR001806">
    <property type="entry name" value="Small_GTPase"/>
</dbReference>
<evidence type="ECO:0000256" key="8">
    <source>
        <dbReference type="RuleBase" id="RU363057"/>
    </source>
</evidence>
<keyword evidence="5 8" id="KW-0653">Protein transport</keyword>
<accession>A0A2B7ZLP0</accession>
<dbReference type="Proteomes" id="UP000226031">
    <property type="component" value="Unassembled WGS sequence"/>
</dbReference>
<protein>
    <recommendedName>
        <fullName evidence="8">GTP-binding nuclear protein</fullName>
    </recommendedName>
</protein>
<evidence type="ECO:0000256" key="3">
    <source>
        <dbReference type="ARBA" id="ARBA00022448"/>
    </source>
</evidence>
<evidence type="ECO:0000256" key="2">
    <source>
        <dbReference type="ARBA" id="ARBA00008028"/>
    </source>
</evidence>
<sequence length="225" mass="24987">MAHSIPRFKLALVGDGGVGKTAFTKMMCTGAFEEKHIATLGVEVHPVILKTAPCEVGFNVWDIAGQEKFQGLIEGYIIDTQAAIIMFDVSSRSTYDIVPFWYSELRRIAGDDFPIVLCGNKVDVENRRVKAKTITFHREKQLQYYDISVKTLYNVKKPLLWLARKMIGNSSLDYLHPPSSEAFVKDLEPGPKTTTAASEKSSSQGTKTIGPETSEPEDNNVVDNL</sequence>
<feature type="compositionally biased region" description="Low complexity" evidence="9">
    <location>
        <begin position="192"/>
        <end position="203"/>
    </location>
</feature>
<dbReference type="CDD" id="cd00877">
    <property type="entry name" value="Ran"/>
    <property type="match status" value="1"/>
</dbReference>
<dbReference type="GO" id="GO:0005737">
    <property type="term" value="C:cytoplasm"/>
    <property type="evidence" value="ECO:0007669"/>
    <property type="project" value="TreeGrafter"/>
</dbReference>
<comment type="similarity">
    <text evidence="2 8">Belongs to the small GTPase superfamily. Ran family.</text>
</comment>
<evidence type="ECO:0000256" key="6">
    <source>
        <dbReference type="ARBA" id="ARBA00023134"/>
    </source>
</evidence>
<dbReference type="PRINTS" id="PR00627">
    <property type="entry name" value="GTPRANTC4"/>
</dbReference>
<dbReference type="PROSITE" id="PS51418">
    <property type="entry name" value="RAN"/>
    <property type="match status" value="1"/>
</dbReference>
<evidence type="ECO:0000313" key="10">
    <source>
        <dbReference type="EMBL" id="PGH33727.1"/>
    </source>
</evidence>
<evidence type="ECO:0000256" key="5">
    <source>
        <dbReference type="ARBA" id="ARBA00022927"/>
    </source>
</evidence>
<comment type="subcellular location">
    <subcellularLocation>
        <location evidence="1 8">Nucleus</location>
    </subcellularLocation>
</comment>
<dbReference type="STRING" id="73230.A0A2B7ZLP0"/>
<dbReference type="PROSITE" id="PS51421">
    <property type="entry name" value="RAS"/>
    <property type="match status" value="1"/>
</dbReference>
<dbReference type="GO" id="GO:0006606">
    <property type="term" value="P:protein import into nucleus"/>
    <property type="evidence" value="ECO:0007669"/>
    <property type="project" value="TreeGrafter"/>
</dbReference>
<feature type="compositionally biased region" description="Acidic residues" evidence="9">
    <location>
        <begin position="214"/>
        <end position="225"/>
    </location>
</feature>
<dbReference type="GO" id="GO:0000054">
    <property type="term" value="P:ribosomal subunit export from nucleus"/>
    <property type="evidence" value="ECO:0007669"/>
    <property type="project" value="TreeGrafter"/>
</dbReference>
<dbReference type="GO" id="GO:0003924">
    <property type="term" value="F:GTPase activity"/>
    <property type="evidence" value="ECO:0007669"/>
    <property type="project" value="InterPro"/>
</dbReference>
<evidence type="ECO:0000256" key="9">
    <source>
        <dbReference type="SAM" id="MobiDB-lite"/>
    </source>
</evidence>
<dbReference type="SMART" id="SM00174">
    <property type="entry name" value="RHO"/>
    <property type="match status" value="1"/>
</dbReference>
<organism evidence="10 11">
    <name type="scientific">[Emmonsia] crescens</name>
    <dbReference type="NCBI Taxonomy" id="73230"/>
    <lineage>
        <taxon>Eukaryota</taxon>
        <taxon>Fungi</taxon>
        <taxon>Dikarya</taxon>
        <taxon>Ascomycota</taxon>
        <taxon>Pezizomycotina</taxon>
        <taxon>Eurotiomycetes</taxon>
        <taxon>Eurotiomycetidae</taxon>
        <taxon>Onygenales</taxon>
        <taxon>Ajellomycetaceae</taxon>
        <taxon>Emergomyces</taxon>
    </lineage>
</organism>
<evidence type="ECO:0000256" key="7">
    <source>
        <dbReference type="ARBA" id="ARBA00023242"/>
    </source>
</evidence>
<comment type="caution">
    <text evidence="10">The sequence shown here is derived from an EMBL/GenBank/DDBJ whole genome shotgun (WGS) entry which is preliminary data.</text>
</comment>
<feature type="region of interest" description="Disordered" evidence="9">
    <location>
        <begin position="183"/>
        <end position="225"/>
    </location>
</feature>
<comment type="function">
    <text evidence="8">GTP-binding protein involved in nucleocytoplasmic transport. Required for the import of protein into the nucleus and also for RNA export. Involved in chromatin condensation and control of cell cycle.</text>
</comment>
<keyword evidence="3 8" id="KW-0813">Transport</keyword>
<name>A0A2B7ZLP0_9EURO</name>